<dbReference type="GO" id="GO:1902201">
    <property type="term" value="P:negative regulation of bacterial-type flagellum-dependent cell motility"/>
    <property type="evidence" value="ECO:0007669"/>
    <property type="project" value="TreeGrafter"/>
</dbReference>
<dbReference type="PROSITE" id="PS50887">
    <property type="entry name" value="GGDEF"/>
    <property type="match status" value="1"/>
</dbReference>
<dbReference type="InterPro" id="IPR043128">
    <property type="entry name" value="Rev_trsase/Diguanyl_cyclase"/>
</dbReference>
<feature type="transmembrane region" description="Helical" evidence="1">
    <location>
        <begin position="150"/>
        <end position="172"/>
    </location>
</feature>
<dbReference type="Proteomes" id="UP001286174">
    <property type="component" value="Unassembled WGS sequence"/>
</dbReference>
<dbReference type="NCBIfam" id="TIGR00254">
    <property type="entry name" value="GGDEF"/>
    <property type="match status" value="1"/>
</dbReference>
<gene>
    <name evidence="3" type="ORF">MOZ60_05685</name>
</gene>
<dbReference type="SMART" id="SM00267">
    <property type="entry name" value="GGDEF"/>
    <property type="match status" value="1"/>
</dbReference>
<dbReference type="CDD" id="cd01949">
    <property type="entry name" value="GGDEF"/>
    <property type="match status" value="1"/>
</dbReference>
<comment type="caution">
    <text evidence="3">The sequence shown here is derived from an EMBL/GenBank/DDBJ whole genome shotgun (WGS) entry which is preliminary data.</text>
</comment>
<evidence type="ECO:0000313" key="4">
    <source>
        <dbReference type="Proteomes" id="UP001286174"/>
    </source>
</evidence>
<keyword evidence="1" id="KW-0812">Transmembrane</keyword>
<proteinExistence type="predicted"/>
<dbReference type="InterPro" id="IPR050469">
    <property type="entry name" value="Diguanylate_Cyclase"/>
</dbReference>
<dbReference type="InterPro" id="IPR029787">
    <property type="entry name" value="Nucleotide_cyclase"/>
</dbReference>
<feature type="transmembrane region" description="Helical" evidence="1">
    <location>
        <begin position="117"/>
        <end position="138"/>
    </location>
</feature>
<evidence type="ECO:0000259" key="2">
    <source>
        <dbReference type="PROSITE" id="PS50887"/>
    </source>
</evidence>
<dbReference type="Pfam" id="PF00990">
    <property type="entry name" value="GGDEF"/>
    <property type="match status" value="1"/>
</dbReference>
<feature type="transmembrane region" description="Helical" evidence="1">
    <location>
        <begin position="53"/>
        <end position="82"/>
    </location>
</feature>
<dbReference type="PANTHER" id="PTHR45138">
    <property type="entry name" value="REGULATORY COMPONENTS OF SENSORY TRANSDUCTION SYSTEM"/>
    <property type="match status" value="1"/>
</dbReference>
<name>A0AB35U8A0_9FIRM</name>
<dbReference type="AlphaFoldDB" id="A0AB35U8A0"/>
<feature type="transmembrane region" description="Helical" evidence="1">
    <location>
        <begin position="16"/>
        <end position="32"/>
    </location>
</feature>
<organism evidence="3 4">
    <name type="scientific">Grylomicrobium aquisgranensis</name>
    <dbReference type="NCBI Taxonomy" id="2926318"/>
    <lineage>
        <taxon>Bacteria</taxon>
        <taxon>Bacillati</taxon>
        <taxon>Bacillota</taxon>
        <taxon>Erysipelotrichia</taxon>
        <taxon>Erysipelotrichales</taxon>
        <taxon>Erysipelotrichaceae</taxon>
        <taxon>Grylomicrobium</taxon>
    </lineage>
</organism>
<reference evidence="3 4" key="1">
    <citation type="submission" date="2022-03" db="EMBL/GenBank/DDBJ databases">
        <title>Novel taxa within the pig intestine.</title>
        <authorList>
            <person name="Wylensek D."/>
            <person name="Bishof K."/>
            <person name="Afrizal A."/>
            <person name="Clavel T."/>
        </authorList>
    </citation>
    <scope>NUCLEOTIDE SEQUENCE [LARGE SCALE GENOMIC DNA]</scope>
    <source>
        <strain evidence="3 4">CLA-KB-P133</strain>
    </source>
</reference>
<dbReference type="RefSeq" id="WP_370595952.1">
    <property type="nucleotide sequence ID" value="NZ_JALBUR010000011.1"/>
</dbReference>
<feature type="transmembrane region" description="Helical" evidence="1">
    <location>
        <begin position="88"/>
        <end position="105"/>
    </location>
</feature>
<sequence>MDSISMVYSFERAYEPFYLSFLAVCLVIAIQVSHRIHYNIGRESVIRSFRRIIWVYIIYIAVDTAWLLVSFHTASLAAIHFLEYLESGILTYFTFCWFLLAEYYIKGFAVSCRRRVFYDALPVLLSAAITCFYCLHAVGIAGTGTLSDQWLYGVNILADVFYLVFALIHTVVKCLQEKHRIRRNGYYVMMQCMMYPMIGAIASFFISYVPYIILGILPSITKVLIDMQNSNIYTDALTRINNRYRVDEYLDHIWEHCSPEHPISIYLLDLNHFKQINDRYGHMEGDRALVVLAEALKQVSYEGLMIGRFGGDEFIMVDANASQDDPDRIIRLVRESLKERVKQERLPFPLTVSAGYAVCTNPYESVLEVKKRADVKLYKDKKAQESHLYQKKGR</sequence>
<keyword evidence="4" id="KW-1185">Reference proteome</keyword>
<dbReference type="GO" id="GO:0005886">
    <property type="term" value="C:plasma membrane"/>
    <property type="evidence" value="ECO:0007669"/>
    <property type="project" value="TreeGrafter"/>
</dbReference>
<dbReference type="PANTHER" id="PTHR45138:SF24">
    <property type="entry name" value="DIGUANYLATE CYCLASE DGCC-RELATED"/>
    <property type="match status" value="1"/>
</dbReference>
<protein>
    <submittedName>
        <fullName evidence="3">GGDEF domain-containing protein</fullName>
    </submittedName>
</protein>
<feature type="domain" description="GGDEF" evidence="2">
    <location>
        <begin position="261"/>
        <end position="394"/>
    </location>
</feature>
<dbReference type="GO" id="GO:0052621">
    <property type="term" value="F:diguanylate cyclase activity"/>
    <property type="evidence" value="ECO:0007669"/>
    <property type="project" value="TreeGrafter"/>
</dbReference>
<evidence type="ECO:0000256" key="1">
    <source>
        <dbReference type="SAM" id="Phobius"/>
    </source>
</evidence>
<dbReference type="InterPro" id="IPR000160">
    <property type="entry name" value="GGDEF_dom"/>
</dbReference>
<keyword evidence="1" id="KW-1133">Transmembrane helix</keyword>
<feature type="transmembrane region" description="Helical" evidence="1">
    <location>
        <begin position="193"/>
        <end position="217"/>
    </location>
</feature>
<keyword evidence="1" id="KW-0472">Membrane</keyword>
<dbReference type="EMBL" id="JALBUR010000011">
    <property type="protein sequence ID" value="MDX8419579.1"/>
    <property type="molecule type" value="Genomic_DNA"/>
</dbReference>
<dbReference type="Gene3D" id="3.30.70.270">
    <property type="match status" value="1"/>
</dbReference>
<dbReference type="GO" id="GO:0043709">
    <property type="term" value="P:cell adhesion involved in single-species biofilm formation"/>
    <property type="evidence" value="ECO:0007669"/>
    <property type="project" value="TreeGrafter"/>
</dbReference>
<evidence type="ECO:0000313" key="3">
    <source>
        <dbReference type="EMBL" id="MDX8419579.1"/>
    </source>
</evidence>
<dbReference type="SUPFAM" id="SSF55073">
    <property type="entry name" value="Nucleotide cyclase"/>
    <property type="match status" value="1"/>
</dbReference>
<accession>A0AB35U8A0</accession>